<accession>A3VJ04</accession>
<evidence type="ECO:0000256" key="1">
    <source>
        <dbReference type="SAM" id="MobiDB-lite"/>
    </source>
</evidence>
<organism evidence="2 3">
    <name type="scientific">Maritimibacter alkaliphilus HTCC2654</name>
    <dbReference type="NCBI Taxonomy" id="314271"/>
    <lineage>
        <taxon>Bacteria</taxon>
        <taxon>Pseudomonadati</taxon>
        <taxon>Pseudomonadota</taxon>
        <taxon>Alphaproteobacteria</taxon>
        <taxon>Rhodobacterales</taxon>
        <taxon>Roseobacteraceae</taxon>
        <taxon>Maritimibacter</taxon>
    </lineage>
</organism>
<evidence type="ECO:0000313" key="2">
    <source>
        <dbReference type="EMBL" id="EAQ11848.1"/>
    </source>
</evidence>
<name>A3VJ04_9RHOB</name>
<feature type="region of interest" description="Disordered" evidence="1">
    <location>
        <begin position="24"/>
        <end position="59"/>
    </location>
</feature>
<evidence type="ECO:0000313" key="3">
    <source>
        <dbReference type="Proteomes" id="UP000002931"/>
    </source>
</evidence>
<dbReference type="AlphaFoldDB" id="A3VJ04"/>
<proteinExistence type="predicted"/>
<protein>
    <submittedName>
        <fullName evidence="2">Uncharacterized protein</fullName>
    </submittedName>
</protein>
<sequence>MQFVVIALLLVCVAMMVTLQLAKARPHRRRSAAERGRRRSFWSARNDPQGQGKKIGDNLCGRDDSCDQHVMQLRQREKCGGHEGK</sequence>
<feature type="compositionally biased region" description="Basic residues" evidence="1">
    <location>
        <begin position="24"/>
        <end position="40"/>
    </location>
</feature>
<reference evidence="2 3" key="1">
    <citation type="journal article" date="2010" name="J. Bacteriol.">
        <title>Genome sequences of Pelagibaca bermudensis HTCC2601T and Maritimibacter alkaliphilus HTCC2654T, the type strains of two marine Roseobacter genera.</title>
        <authorList>
            <person name="Thrash J.C."/>
            <person name="Cho J.C."/>
            <person name="Ferriera S."/>
            <person name="Johnson J."/>
            <person name="Vergin K.L."/>
            <person name="Giovannoni S.J."/>
        </authorList>
    </citation>
    <scope>NUCLEOTIDE SEQUENCE [LARGE SCALE GENOMIC DNA]</scope>
    <source>
        <strain evidence="2 3">HTCC2654</strain>
    </source>
</reference>
<comment type="caution">
    <text evidence="2">The sequence shown here is derived from an EMBL/GenBank/DDBJ whole genome shotgun (WGS) entry which is preliminary data.</text>
</comment>
<keyword evidence="3" id="KW-1185">Reference proteome</keyword>
<gene>
    <name evidence="2" type="ORF">RB2654_00640</name>
</gene>
<dbReference type="Proteomes" id="UP000002931">
    <property type="component" value="Unassembled WGS sequence"/>
</dbReference>
<dbReference type="HOGENOM" id="CLU_2509795_0_0_5"/>
<dbReference type="EMBL" id="AAMT01000012">
    <property type="protein sequence ID" value="EAQ11848.1"/>
    <property type="molecule type" value="Genomic_DNA"/>
</dbReference>